<evidence type="ECO:0000256" key="1">
    <source>
        <dbReference type="ARBA" id="ARBA00010641"/>
    </source>
</evidence>
<organism evidence="6 7">
    <name type="scientific">Streptomyces yatensis</name>
    <dbReference type="NCBI Taxonomy" id="155177"/>
    <lineage>
        <taxon>Bacteria</taxon>
        <taxon>Bacillati</taxon>
        <taxon>Actinomycetota</taxon>
        <taxon>Actinomycetes</taxon>
        <taxon>Kitasatosporales</taxon>
        <taxon>Streptomycetaceae</taxon>
        <taxon>Streptomyces</taxon>
        <taxon>Streptomyces violaceusniger group</taxon>
    </lineage>
</organism>
<dbReference type="Gene3D" id="1.10.10.10">
    <property type="entry name" value="Winged helix-like DNA-binding domain superfamily/Winged helix DNA-binding domain"/>
    <property type="match status" value="1"/>
</dbReference>
<dbReference type="EMBL" id="BAAALR010000164">
    <property type="protein sequence ID" value="GAA1732868.1"/>
    <property type="molecule type" value="Genomic_DNA"/>
</dbReference>
<keyword evidence="4" id="KW-0804">Transcription</keyword>
<protein>
    <recommendedName>
        <fullName evidence="5">RNA polymerase sigma factor 70 region 4 type 2 domain-containing protein</fullName>
    </recommendedName>
</protein>
<dbReference type="Proteomes" id="UP001499947">
    <property type="component" value="Unassembled WGS sequence"/>
</dbReference>
<evidence type="ECO:0000259" key="5">
    <source>
        <dbReference type="Pfam" id="PF08281"/>
    </source>
</evidence>
<gene>
    <name evidence="6" type="ORF">GCM10009680_86760</name>
</gene>
<keyword evidence="7" id="KW-1185">Reference proteome</keyword>
<comment type="caution">
    <text evidence="6">The sequence shown here is derived from an EMBL/GenBank/DDBJ whole genome shotgun (WGS) entry which is preliminary data.</text>
</comment>
<proteinExistence type="inferred from homology"/>
<evidence type="ECO:0000256" key="2">
    <source>
        <dbReference type="ARBA" id="ARBA00023015"/>
    </source>
</evidence>
<accession>A0ABN2JMS5</accession>
<comment type="similarity">
    <text evidence="1">Belongs to the sigma-70 factor family. ECF subfamily.</text>
</comment>
<keyword evidence="3" id="KW-0731">Sigma factor</keyword>
<dbReference type="Pfam" id="PF08281">
    <property type="entry name" value="Sigma70_r4_2"/>
    <property type="match status" value="1"/>
</dbReference>
<name>A0ABN2JMS5_9ACTN</name>
<dbReference type="InterPro" id="IPR036388">
    <property type="entry name" value="WH-like_DNA-bd_sf"/>
</dbReference>
<dbReference type="InterPro" id="IPR013324">
    <property type="entry name" value="RNA_pol_sigma_r3/r4-like"/>
</dbReference>
<evidence type="ECO:0000313" key="7">
    <source>
        <dbReference type="Proteomes" id="UP001499947"/>
    </source>
</evidence>
<dbReference type="InterPro" id="IPR013249">
    <property type="entry name" value="RNA_pol_sigma70_r4_t2"/>
</dbReference>
<dbReference type="RefSeq" id="WP_211121267.1">
    <property type="nucleotide sequence ID" value="NZ_BAAALR010000164.1"/>
</dbReference>
<evidence type="ECO:0000256" key="3">
    <source>
        <dbReference type="ARBA" id="ARBA00023082"/>
    </source>
</evidence>
<evidence type="ECO:0000313" key="6">
    <source>
        <dbReference type="EMBL" id="GAA1732868.1"/>
    </source>
</evidence>
<reference evidence="6 7" key="1">
    <citation type="journal article" date="2019" name="Int. J. Syst. Evol. Microbiol.">
        <title>The Global Catalogue of Microorganisms (GCM) 10K type strain sequencing project: providing services to taxonomists for standard genome sequencing and annotation.</title>
        <authorList>
            <consortium name="The Broad Institute Genomics Platform"/>
            <consortium name="The Broad Institute Genome Sequencing Center for Infectious Disease"/>
            <person name="Wu L."/>
            <person name="Ma J."/>
        </authorList>
    </citation>
    <scope>NUCLEOTIDE SEQUENCE [LARGE SCALE GENOMIC DNA]</scope>
    <source>
        <strain evidence="6 7">JCM 13244</strain>
    </source>
</reference>
<dbReference type="SUPFAM" id="SSF88659">
    <property type="entry name" value="Sigma3 and sigma4 domains of RNA polymerase sigma factors"/>
    <property type="match status" value="1"/>
</dbReference>
<feature type="domain" description="RNA polymerase sigma factor 70 region 4 type 2" evidence="5">
    <location>
        <begin position="88"/>
        <end position="137"/>
    </location>
</feature>
<evidence type="ECO:0000256" key="4">
    <source>
        <dbReference type="ARBA" id="ARBA00023163"/>
    </source>
</evidence>
<keyword evidence="2" id="KW-0805">Transcription regulation</keyword>
<sequence length="155" mass="16351">MDQPGGTADALVQGYAGFRQLYRDRYLRYAHLRVGDAAAGAVGTAFGHLARQWPIVLSSGTRPAAYSWWLLGRCVAAIESGAGSVEAIGRLYGVLPTEQADAVLLHYRLGMTLTEAADCMGIDPSALAAHLLMAERRIPQRLSGILRSPGAGGAG</sequence>